<protein>
    <recommendedName>
        <fullName evidence="3">Zinc finger CHC2-type domain-containing protein</fullName>
    </recommendedName>
</protein>
<dbReference type="AlphaFoldDB" id="F0JKA0"/>
<dbReference type="InterPro" id="IPR036977">
    <property type="entry name" value="DNA_primase_Znf_CHC2"/>
</dbReference>
<reference evidence="1 2" key="1">
    <citation type="journal article" date="2011" name="J. Bacteriol.">
        <title>Genome sequence of the mercury-methylating strain Desulfovibrio desulfuricans ND132.</title>
        <authorList>
            <person name="Brown S.D."/>
            <person name="Gilmour C.C."/>
            <person name="Kucken A.M."/>
            <person name="Wall J.D."/>
            <person name="Elias D.A."/>
            <person name="Brandt C.C."/>
            <person name="Podar M."/>
            <person name="Chertkov O."/>
            <person name="Held B."/>
            <person name="Bruce D.C."/>
            <person name="Detter J.C."/>
            <person name="Tapia R."/>
            <person name="Han C.S."/>
            <person name="Goodwin L.A."/>
            <person name="Cheng J.F."/>
            <person name="Pitluck S."/>
            <person name="Woyke T."/>
            <person name="Mikhailova N."/>
            <person name="Ivanova N.N."/>
            <person name="Han J."/>
            <person name="Lucas S."/>
            <person name="Lapidus A.L."/>
            <person name="Land M.L."/>
            <person name="Hauser L.J."/>
            <person name="Palumbo A.V."/>
        </authorList>
    </citation>
    <scope>NUCLEOTIDE SEQUENCE [LARGE SCALE GENOMIC DNA]</scope>
    <source>
        <strain evidence="1 2">ND132</strain>
    </source>
</reference>
<sequence>MLNDINFQELFTDLGLDSTVKGGNLVCPFCGKHAFREYHDNGVARCHACGWAGNAINLVEQVEGVDEVKVILMRMHLSDVESDARRSWYEAIRKLAKDLDFLAQARAYFAFYKSDRMGASYYQNQCGYSRSHFSRVLNGQFERVSPKAWNEIVAFLRRSLNVDQLRKDMMTGSTYWLEDIKDKELLRECVNKFR</sequence>
<proteinExistence type="predicted"/>
<dbReference type="RefSeq" id="WP_014323773.1">
    <property type="nucleotide sequence ID" value="NC_016803.1"/>
</dbReference>
<evidence type="ECO:0000313" key="1">
    <source>
        <dbReference type="EMBL" id="EGB16349.1"/>
    </source>
</evidence>
<dbReference type="KEGG" id="ddn:DND132_3146"/>
<dbReference type="OrthoDB" id="5456193at2"/>
<evidence type="ECO:0000313" key="2">
    <source>
        <dbReference type="Proteomes" id="UP000007845"/>
    </source>
</evidence>
<name>F0JKA0_9BACT</name>
<dbReference type="eggNOG" id="ENOG5032AGW">
    <property type="taxonomic scope" value="Bacteria"/>
</dbReference>
<dbReference type="GO" id="GO:0006260">
    <property type="term" value="P:DNA replication"/>
    <property type="evidence" value="ECO:0007669"/>
    <property type="project" value="InterPro"/>
</dbReference>
<organism evidence="1 2">
    <name type="scientific">Pseudodesulfovibrio mercurii</name>
    <dbReference type="NCBI Taxonomy" id="641491"/>
    <lineage>
        <taxon>Bacteria</taxon>
        <taxon>Pseudomonadati</taxon>
        <taxon>Thermodesulfobacteriota</taxon>
        <taxon>Desulfovibrionia</taxon>
        <taxon>Desulfovibrionales</taxon>
        <taxon>Desulfovibrionaceae</taxon>
    </lineage>
</organism>
<dbReference type="Gene3D" id="3.90.580.10">
    <property type="entry name" value="Zinc finger, CHC2-type domain"/>
    <property type="match status" value="1"/>
</dbReference>
<evidence type="ECO:0008006" key="3">
    <source>
        <dbReference type="Google" id="ProtNLM"/>
    </source>
</evidence>
<dbReference type="EMBL" id="CP003220">
    <property type="protein sequence ID" value="EGB16349.1"/>
    <property type="molecule type" value="Genomic_DNA"/>
</dbReference>
<keyword evidence="2" id="KW-1185">Reference proteome</keyword>
<dbReference type="GO" id="GO:0008270">
    <property type="term" value="F:zinc ion binding"/>
    <property type="evidence" value="ECO:0007669"/>
    <property type="project" value="InterPro"/>
</dbReference>
<dbReference type="SUPFAM" id="SSF57783">
    <property type="entry name" value="Zinc beta-ribbon"/>
    <property type="match status" value="1"/>
</dbReference>
<accession>F0JKA0</accession>
<dbReference type="GO" id="GO:0003677">
    <property type="term" value="F:DNA binding"/>
    <property type="evidence" value="ECO:0007669"/>
    <property type="project" value="InterPro"/>
</dbReference>
<gene>
    <name evidence="1" type="ORF">DND132_3146</name>
</gene>
<dbReference type="HOGENOM" id="CLU_1376216_0_0_7"/>
<dbReference type="Proteomes" id="UP000007845">
    <property type="component" value="Chromosome"/>
</dbReference>